<accession>A0AAC9UIM4</accession>
<protein>
    <submittedName>
        <fullName evidence="1">Uncharacterized protein</fullName>
    </submittedName>
</protein>
<keyword evidence="2" id="KW-1185">Reference proteome</keyword>
<gene>
    <name evidence="1" type="ORF">PNIG_a2398</name>
</gene>
<reference evidence="1 2" key="1">
    <citation type="submission" date="2015-03" db="EMBL/GenBank/DDBJ databases">
        <authorList>
            <person name="Xie B.-B."/>
            <person name="Rong J.-C."/>
            <person name="Qin Q.-L."/>
            <person name="Zhang Y.-Z."/>
        </authorList>
    </citation>
    <scope>NUCLEOTIDE SEQUENCE [LARGE SCALE GENOMIC DNA]</scope>
    <source>
        <strain evidence="1 2">KMM 661</strain>
    </source>
</reference>
<dbReference type="AlphaFoldDB" id="A0AAC9UIM4"/>
<evidence type="ECO:0000313" key="1">
    <source>
        <dbReference type="EMBL" id="ASM54419.1"/>
    </source>
</evidence>
<proteinExistence type="predicted"/>
<dbReference type="Proteomes" id="UP000198329">
    <property type="component" value="Chromosome I"/>
</dbReference>
<dbReference type="KEGG" id="png:PNIG_a2398"/>
<organism evidence="1 2">
    <name type="scientific">Pseudoalteromonas nigrifaciens</name>
    <dbReference type="NCBI Taxonomy" id="28109"/>
    <lineage>
        <taxon>Bacteria</taxon>
        <taxon>Pseudomonadati</taxon>
        <taxon>Pseudomonadota</taxon>
        <taxon>Gammaproteobacteria</taxon>
        <taxon>Alteromonadales</taxon>
        <taxon>Pseudoalteromonadaceae</taxon>
        <taxon>Pseudoalteromonas</taxon>
    </lineage>
</organism>
<dbReference type="EMBL" id="CP011036">
    <property type="protein sequence ID" value="ASM54419.1"/>
    <property type="molecule type" value="Genomic_DNA"/>
</dbReference>
<name>A0AAC9UIM4_9GAMM</name>
<evidence type="ECO:0000313" key="2">
    <source>
        <dbReference type="Proteomes" id="UP000198329"/>
    </source>
</evidence>
<sequence length="52" mass="5883">MRLSSSVLSVFCLLTNAKRLCKPYWLVIATVCSITFPQATLNPPNNRRTMLI</sequence>